<dbReference type="Gramene" id="AUR62041034-RA">
    <property type="protein sequence ID" value="AUR62041034-RA:cds"/>
    <property type="gene ID" value="AUR62041034"/>
</dbReference>
<protein>
    <recommendedName>
        <fullName evidence="2">DUF4218 domain-containing protein</fullName>
    </recommendedName>
</protein>
<dbReference type="Pfam" id="PF13960">
    <property type="entry name" value="DUF4218"/>
    <property type="match status" value="1"/>
</dbReference>
<name>A0A803N611_CHEQI</name>
<feature type="coiled-coil region" evidence="1">
    <location>
        <begin position="381"/>
        <end position="419"/>
    </location>
</feature>
<dbReference type="InterPro" id="IPR025452">
    <property type="entry name" value="DUF4218"/>
</dbReference>
<dbReference type="PANTHER" id="PTHR48258">
    <property type="entry name" value="DUF4218 DOMAIN-CONTAINING PROTEIN-RELATED"/>
    <property type="match status" value="1"/>
</dbReference>
<keyword evidence="4" id="KW-1185">Reference proteome</keyword>
<proteinExistence type="predicted"/>
<sequence>MYFIERFLWRLKSYVRNRGHPEGSIAEGYWLDECLVFLSRYMGDRVKNRLNKYSDNSDAVFNNADSNALIFKNVEKDEYGLPCVNMNKFCSVNDPFVMSSQVHQVSVKHGFNYVMNAVPRDFFDNEGDNVDAKNLYWSEPCDGGLDSLDSLEKSGDEINNLSREDLAPTMMNAKATLDDLDDGIGEQIHDDSDYDDKLWDWMQAEDDDEDPIHNNEEDGDYIPELDLINEENQEEESVTTPKKVVTQGKFRSHKYLPPMMMKKYATITRQQRRDANRRGPTMMHKVHMRPFEKREAVTIGPVTFEKDIPGEFTRFLGTIARDYGSAPLIYKSWCYVPNKEKMREYVLDAMKNYRPPEDGSGIKDAYLVVMVPGEVMDSLRAEVTEIEKSQLNDMRKEIEEEYEKRKAKLEVEHVRKMEEFGKQKVTMVQEVLEKLISKLPPSVVKDFLT</sequence>
<dbReference type="PANTHER" id="PTHR48258:SF8">
    <property type="entry name" value="DUF4216 DOMAIN-CONTAINING PROTEIN"/>
    <property type="match status" value="1"/>
</dbReference>
<feature type="domain" description="DUF4218" evidence="2">
    <location>
        <begin position="1"/>
        <end position="54"/>
    </location>
</feature>
<reference evidence="3" key="1">
    <citation type="journal article" date="2017" name="Nature">
        <title>The genome of Chenopodium quinoa.</title>
        <authorList>
            <person name="Jarvis D.E."/>
            <person name="Ho Y.S."/>
            <person name="Lightfoot D.J."/>
            <person name="Schmoeckel S.M."/>
            <person name="Li B."/>
            <person name="Borm T.J.A."/>
            <person name="Ohyanagi H."/>
            <person name="Mineta K."/>
            <person name="Michell C.T."/>
            <person name="Saber N."/>
            <person name="Kharbatia N.M."/>
            <person name="Rupper R.R."/>
            <person name="Sharp A.R."/>
            <person name="Dally N."/>
            <person name="Boughton B.A."/>
            <person name="Woo Y.H."/>
            <person name="Gao G."/>
            <person name="Schijlen E.G.W.M."/>
            <person name="Guo X."/>
            <person name="Momin A.A."/>
            <person name="Negrao S."/>
            <person name="Al-Babili S."/>
            <person name="Gehring C."/>
            <person name="Roessner U."/>
            <person name="Jung C."/>
            <person name="Murphy K."/>
            <person name="Arold S.T."/>
            <person name="Gojobori T."/>
            <person name="van der Linden C.G."/>
            <person name="van Loo E.N."/>
            <person name="Jellen E.N."/>
            <person name="Maughan P.J."/>
            <person name="Tester M."/>
        </authorList>
    </citation>
    <scope>NUCLEOTIDE SEQUENCE [LARGE SCALE GENOMIC DNA]</scope>
    <source>
        <strain evidence="3">cv. PI 614886</strain>
    </source>
</reference>
<evidence type="ECO:0000313" key="3">
    <source>
        <dbReference type="EnsemblPlants" id="AUR62041034-RA:cds"/>
    </source>
</evidence>
<dbReference type="Proteomes" id="UP000596660">
    <property type="component" value="Unplaced"/>
</dbReference>
<organism evidence="3 4">
    <name type="scientific">Chenopodium quinoa</name>
    <name type="common">Quinoa</name>
    <dbReference type="NCBI Taxonomy" id="63459"/>
    <lineage>
        <taxon>Eukaryota</taxon>
        <taxon>Viridiplantae</taxon>
        <taxon>Streptophyta</taxon>
        <taxon>Embryophyta</taxon>
        <taxon>Tracheophyta</taxon>
        <taxon>Spermatophyta</taxon>
        <taxon>Magnoliopsida</taxon>
        <taxon>eudicotyledons</taxon>
        <taxon>Gunneridae</taxon>
        <taxon>Pentapetalae</taxon>
        <taxon>Caryophyllales</taxon>
        <taxon>Chenopodiaceae</taxon>
        <taxon>Chenopodioideae</taxon>
        <taxon>Atripliceae</taxon>
        <taxon>Chenopodium</taxon>
    </lineage>
</organism>
<evidence type="ECO:0000256" key="1">
    <source>
        <dbReference type="SAM" id="Coils"/>
    </source>
</evidence>
<evidence type="ECO:0000313" key="4">
    <source>
        <dbReference type="Proteomes" id="UP000596660"/>
    </source>
</evidence>
<dbReference type="AlphaFoldDB" id="A0A803N611"/>
<dbReference type="EnsemblPlants" id="AUR62041034-RA">
    <property type="protein sequence ID" value="AUR62041034-RA:cds"/>
    <property type="gene ID" value="AUR62041034"/>
</dbReference>
<keyword evidence="1" id="KW-0175">Coiled coil</keyword>
<reference evidence="3" key="2">
    <citation type="submission" date="2021-03" db="UniProtKB">
        <authorList>
            <consortium name="EnsemblPlants"/>
        </authorList>
    </citation>
    <scope>IDENTIFICATION</scope>
</reference>
<accession>A0A803N611</accession>
<evidence type="ECO:0000259" key="2">
    <source>
        <dbReference type="Pfam" id="PF13960"/>
    </source>
</evidence>